<reference evidence="1" key="1">
    <citation type="submission" date="2014-12" db="EMBL/GenBank/DDBJ databases">
        <title>Insight into the proteome of Arion vulgaris.</title>
        <authorList>
            <person name="Aradska J."/>
            <person name="Bulat T."/>
            <person name="Smidak R."/>
            <person name="Sarate P."/>
            <person name="Gangsoo J."/>
            <person name="Sialana F."/>
            <person name="Bilban M."/>
            <person name="Lubec G."/>
        </authorList>
    </citation>
    <scope>NUCLEOTIDE SEQUENCE</scope>
    <source>
        <tissue evidence="1">Skin</tissue>
    </source>
</reference>
<gene>
    <name evidence="1" type="primary">ORF40823</name>
</gene>
<sequence length="102" mass="11896">MVRSIKHITIRQYTSKINAAPIHWVQSKWPATQKVNIRDNRGDEQEGLVLEMSSYPDAVRINIIRDKKEVRLASSNSTGYRVRHRTYLVDPPTYIKLTTFLL</sequence>
<protein>
    <submittedName>
        <fullName evidence="1">Uncharacterized protein</fullName>
    </submittedName>
</protein>
<accession>A0A0B6YXX7</accession>
<name>A0A0B6YXX7_9EUPU</name>
<organism evidence="1">
    <name type="scientific">Arion vulgaris</name>
    <dbReference type="NCBI Taxonomy" id="1028688"/>
    <lineage>
        <taxon>Eukaryota</taxon>
        <taxon>Metazoa</taxon>
        <taxon>Spiralia</taxon>
        <taxon>Lophotrochozoa</taxon>
        <taxon>Mollusca</taxon>
        <taxon>Gastropoda</taxon>
        <taxon>Heterobranchia</taxon>
        <taxon>Euthyneura</taxon>
        <taxon>Panpulmonata</taxon>
        <taxon>Eupulmonata</taxon>
        <taxon>Stylommatophora</taxon>
        <taxon>Helicina</taxon>
        <taxon>Arionoidea</taxon>
        <taxon>Arionidae</taxon>
        <taxon>Arion</taxon>
    </lineage>
</organism>
<evidence type="ECO:0000313" key="1">
    <source>
        <dbReference type="EMBL" id="CEK60947.1"/>
    </source>
</evidence>
<proteinExistence type="predicted"/>
<dbReference type="EMBL" id="HACG01014082">
    <property type="protein sequence ID" value="CEK60947.1"/>
    <property type="molecule type" value="Transcribed_RNA"/>
</dbReference>
<dbReference type="AlphaFoldDB" id="A0A0B6YXX7"/>